<dbReference type="Gene3D" id="2.30.29.30">
    <property type="entry name" value="Pleckstrin-homology domain (PH domain)/Phosphotyrosine-binding domain (PTB)"/>
    <property type="match status" value="1"/>
</dbReference>
<keyword evidence="4 6" id="KW-0472">Membrane</keyword>
<proteinExistence type="predicted"/>
<evidence type="ECO:0000256" key="1">
    <source>
        <dbReference type="ARBA" id="ARBA00004370"/>
    </source>
</evidence>
<reference evidence="8" key="1">
    <citation type="submission" date="2021-01" db="EMBL/GenBank/DDBJ databases">
        <authorList>
            <person name="Corre E."/>
            <person name="Pelletier E."/>
            <person name="Niang G."/>
            <person name="Scheremetjew M."/>
            <person name="Finn R."/>
            <person name="Kale V."/>
            <person name="Holt S."/>
            <person name="Cochrane G."/>
            <person name="Meng A."/>
            <person name="Brown T."/>
            <person name="Cohen L."/>
        </authorList>
    </citation>
    <scope>NUCLEOTIDE SEQUENCE</scope>
    <source>
        <strain evidence="8">CCMP 769</strain>
    </source>
</reference>
<dbReference type="InterPro" id="IPR031968">
    <property type="entry name" value="VASt"/>
</dbReference>
<dbReference type="PANTHER" id="PTHR23319:SF4">
    <property type="entry name" value="GRAM DOMAIN CONTAINING 1B, ISOFORM E"/>
    <property type="match status" value="1"/>
</dbReference>
<protein>
    <recommendedName>
        <fullName evidence="7">VASt domain-containing protein</fullName>
    </recommendedName>
</protein>
<feature type="compositionally biased region" description="Low complexity" evidence="5">
    <location>
        <begin position="426"/>
        <end position="438"/>
    </location>
</feature>
<name>A0A7S2ZJJ5_9RHOD</name>
<feature type="domain" description="VASt" evidence="7">
    <location>
        <begin position="485"/>
        <end position="654"/>
    </location>
</feature>
<organism evidence="8">
    <name type="scientific">Rhodosorus marinus</name>
    <dbReference type="NCBI Taxonomy" id="101924"/>
    <lineage>
        <taxon>Eukaryota</taxon>
        <taxon>Rhodophyta</taxon>
        <taxon>Stylonematophyceae</taxon>
        <taxon>Stylonematales</taxon>
        <taxon>Stylonemataceae</taxon>
        <taxon>Rhodosorus</taxon>
    </lineage>
</organism>
<evidence type="ECO:0000256" key="2">
    <source>
        <dbReference type="ARBA" id="ARBA00022692"/>
    </source>
</evidence>
<keyword evidence="2 6" id="KW-0812">Transmembrane</keyword>
<keyword evidence="3 6" id="KW-1133">Transmembrane helix</keyword>
<feature type="region of interest" description="Disordered" evidence="5">
    <location>
        <begin position="656"/>
        <end position="692"/>
    </location>
</feature>
<dbReference type="InterPro" id="IPR051482">
    <property type="entry name" value="Cholesterol_transport"/>
</dbReference>
<dbReference type="GO" id="GO:0005789">
    <property type="term" value="C:endoplasmic reticulum membrane"/>
    <property type="evidence" value="ECO:0007669"/>
    <property type="project" value="TreeGrafter"/>
</dbReference>
<dbReference type="AlphaFoldDB" id="A0A7S2ZJJ5"/>
<evidence type="ECO:0000259" key="7">
    <source>
        <dbReference type="PROSITE" id="PS51778"/>
    </source>
</evidence>
<gene>
    <name evidence="8" type="ORF">RMAR00112_LOCUS10143</name>
</gene>
<sequence length="747" mass="82801">MSSVDDVKSAVVITSPPKRTDGKKWSGRLGLPTDSVLLGKFSCIFLGKIPIKGSLLVFDSAVAFFSKLVGTFREIWPREQISHVTTAKKGVKQLVLVMTNGVQNCFVAFENKNLTPALMLVDKLLNQQKDTGRGLAPSVGTEASRTELTLEQTLVAGDGTALTSTGETEPGAELGDTQYIEAKDHADSSEEEADQIDSAVGGEENYMWIQKGDVIDYKHGKAYANRKQVLQMRLHINTRDLFAYIYTEGANSYREFHEAKMGDWDVKITDWLTVDGHRERRGSFTKRLQYSIGPKQTRVEEKSFLTFTSDGFRLESELYNRDVPLGDSFRVENYFEFHNDGAEYTICTAYVAINFLTRNLLRSRIESGTLNDTPAAYAKLLEFYTEGARKQVAEKNQRRLALAPQGTTQSFLPSDAGAAAVSQQTSSDVAVSNSPSSAEDSQGVETSVANGTTMDDTSDPPAEKLQWAVDGLDVFDEPKLQTYRERQEVARDIMPCNPKAALTALFYGKGAEELYQRYFQIAGEHESIMKPWEYKDGHRTRELTYKKPLSIAMVNKVVQCYETHYLSFTSGGGFLYEVELYNPDVPTGASFRVQSFWEFSPKGTDATEVRSSVAVHWVGKSMFKSRIEKGAVADVTVSYAKLLKIAQAMCAAFGAKPKPSKVTSNAKSRVGARHKRPTSTKRTKPTSQKVVEDEEIEEVHDASSLAMNVILILSFLLILWLLVAVLQVSNTVSAEIVFLRGLLGPAS</sequence>
<dbReference type="Pfam" id="PF16016">
    <property type="entry name" value="VASt"/>
    <property type="match status" value="2"/>
</dbReference>
<dbReference type="GO" id="GO:0140268">
    <property type="term" value="C:endoplasmic reticulum-plasma membrane contact site"/>
    <property type="evidence" value="ECO:0007669"/>
    <property type="project" value="TreeGrafter"/>
</dbReference>
<dbReference type="EMBL" id="HBHW01012942">
    <property type="protein sequence ID" value="CAE0042178.1"/>
    <property type="molecule type" value="Transcribed_RNA"/>
</dbReference>
<feature type="domain" description="VASt" evidence="7">
    <location>
        <begin position="225"/>
        <end position="389"/>
    </location>
</feature>
<evidence type="ECO:0000256" key="6">
    <source>
        <dbReference type="SAM" id="Phobius"/>
    </source>
</evidence>
<accession>A0A7S2ZJJ5</accession>
<comment type="subcellular location">
    <subcellularLocation>
        <location evidence="1">Membrane</location>
    </subcellularLocation>
</comment>
<evidence type="ECO:0000256" key="3">
    <source>
        <dbReference type="ARBA" id="ARBA00022989"/>
    </source>
</evidence>
<evidence type="ECO:0000256" key="4">
    <source>
        <dbReference type="ARBA" id="ARBA00023136"/>
    </source>
</evidence>
<evidence type="ECO:0000313" key="8">
    <source>
        <dbReference type="EMBL" id="CAE0042178.1"/>
    </source>
</evidence>
<dbReference type="GO" id="GO:0032366">
    <property type="term" value="P:intracellular sterol transport"/>
    <property type="evidence" value="ECO:0007669"/>
    <property type="project" value="TreeGrafter"/>
</dbReference>
<feature type="transmembrane region" description="Helical" evidence="6">
    <location>
        <begin position="705"/>
        <end position="726"/>
    </location>
</feature>
<feature type="compositionally biased region" description="Basic residues" evidence="5">
    <location>
        <begin position="670"/>
        <end position="684"/>
    </location>
</feature>
<feature type="compositionally biased region" description="Polar residues" evidence="5">
    <location>
        <begin position="439"/>
        <end position="455"/>
    </location>
</feature>
<dbReference type="GO" id="GO:0005886">
    <property type="term" value="C:plasma membrane"/>
    <property type="evidence" value="ECO:0007669"/>
    <property type="project" value="TreeGrafter"/>
</dbReference>
<feature type="region of interest" description="Disordered" evidence="5">
    <location>
        <begin position="404"/>
        <end position="461"/>
    </location>
</feature>
<evidence type="ECO:0000256" key="5">
    <source>
        <dbReference type="SAM" id="MobiDB-lite"/>
    </source>
</evidence>
<dbReference type="GO" id="GO:0032934">
    <property type="term" value="F:sterol binding"/>
    <property type="evidence" value="ECO:0007669"/>
    <property type="project" value="TreeGrafter"/>
</dbReference>
<dbReference type="InterPro" id="IPR011993">
    <property type="entry name" value="PH-like_dom_sf"/>
</dbReference>
<dbReference type="GO" id="GO:0120015">
    <property type="term" value="F:sterol transfer activity"/>
    <property type="evidence" value="ECO:0007669"/>
    <property type="project" value="TreeGrafter"/>
</dbReference>
<dbReference type="PANTHER" id="PTHR23319">
    <property type="entry name" value="GRAM DOMAIN CONTAINING 1B, ISOFORM E"/>
    <property type="match status" value="1"/>
</dbReference>
<dbReference type="PROSITE" id="PS51778">
    <property type="entry name" value="VAST"/>
    <property type="match status" value="2"/>
</dbReference>